<organism evidence="4 5">
    <name type="scientific">Bdellovibrio svalbardensis</name>
    <dbReference type="NCBI Taxonomy" id="2972972"/>
    <lineage>
        <taxon>Bacteria</taxon>
        <taxon>Pseudomonadati</taxon>
        <taxon>Bdellovibrionota</taxon>
        <taxon>Bdellovibrionia</taxon>
        <taxon>Bdellovibrionales</taxon>
        <taxon>Pseudobdellovibrionaceae</taxon>
        <taxon>Bdellovibrio</taxon>
    </lineage>
</organism>
<reference evidence="4" key="1">
    <citation type="submission" date="2022-08" db="EMBL/GenBank/DDBJ databases">
        <title>Novel Bdellovibrio Species Isolated from Svalbard: Designation Bdellovibrio svalbardensis.</title>
        <authorList>
            <person name="Mitchell R.J."/>
            <person name="Choi S.Y."/>
        </authorList>
    </citation>
    <scope>NUCLEOTIDE SEQUENCE</scope>
    <source>
        <strain evidence="4">PAP01</strain>
    </source>
</reference>
<gene>
    <name evidence="4" type="ORF">NWE73_10035</name>
</gene>
<comment type="caution">
    <text evidence="4">The sequence shown here is derived from an EMBL/GenBank/DDBJ whole genome shotgun (WGS) entry which is preliminary data.</text>
</comment>
<evidence type="ECO:0000256" key="1">
    <source>
        <dbReference type="ARBA" id="ARBA00022741"/>
    </source>
</evidence>
<dbReference type="GO" id="GO:0005524">
    <property type="term" value="F:ATP binding"/>
    <property type="evidence" value="ECO:0007669"/>
    <property type="project" value="UniProtKB-KW"/>
</dbReference>
<dbReference type="InterPro" id="IPR003439">
    <property type="entry name" value="ABC_transporter-like_ATP-bd"/>
</dbReference>
<keyword evidence="2 4" id="KW-0067">ATP-binding</keyword>
<dbReference type="SUPFAM" id="SSF52540">
    <property type="entry name" value="P-loop containing nucleoside triphosphate hydrolases"/>
    <property type="match status" value="1"/>
</dbReference>
<dbReference type="PROSITE" id="PS50893">
    <property type="entry name" value="ABC_TRANSPORTER_2"/>
    <property type="match status" value="1"/>
</dbReference>
<dbReference type="Proteomes" id="UP001152321">
    <property type="component" value="Unassembled WGS sequence"/>
</dbReference>
<dbReference type="EMBL" id="JANRMI010000002">
    <property type="protein sequence ID" value="MDG0816704.1"/>
    <property type="molecule type" value="Genomic_DNA"/>
</dbReference>
<dbReference type="InterPro" id="IPR027417">
    <property type="entry name" value="P-loop_NTPase"/>
</dbReference>
<dbReference type="PANTHER" id="PTHR43038">
    <property type="entry name" value="ATP-BINDING CASSETTE, SUB-FAMILY H, MEMBER 1"/>
    <property type="match status" value="1"/>
</dbReference>
<dbReference type="PANTHER" id="PTHR43038:SF7">
    <property type="entry name" value="ABC TRANSPORT SYSTEM ATP-BINDING PROTEIN"/>
    <property type="match status" value="1"/>
</dbReference>
<dbReference type="SMART" id="SM00382">
    <property type="entry name" value="AAA"/>
    <property type="match status" value="1"/>
</dbReference>
<dbReference type="RefSeq" id="WP_277578179.1">
    <property type="nucleotide sequence ID" value="NZ_JANRMI010000002.1"/>
</dbReference>
<keyword evidence="5" id="KW-1185">Reference proteome</keyword>
<accession>A0ABT6DIM5</accession>
<name>A0ABT6DIM5_9BACT</name>
<evidence type="ECO:0000313" key="5">
    <source>
        <dbReference type="Proteomes" id="UP001152321"/>
    </source>
</evidence>
<dbReference type="Pfam" id="PF00005">
    <property type="entry name" value="ABC_tran"/>
    <property type="match status" value="1"/>
</dbReference>
<evidence type="ECO:0000313" key="4">
    <source>
        <dbReference type="EMBL" id="MDG0816704.1"/>
    </source>
</evidence>
<dbReference type="CDD" id="cd03230">
    <property type="entry name" value="ABC_DR_subfamily_A"/>
    <property type="match status" value="1"/>
</dbReference>
<dbReference type="Gene3D" id="3.40.50.300">
    <property type="entry name" value="P-loop containing nucleotide triphosphate hydrolases"/>
    <property type="match status" value="1"/>
</dbReference>
<proteinExistence type="predicted"/>
<dbReference type="InterPro" id="IPR003593">
    <property type="entry name" value="AAA+_ATPase"/>
</dbReference>
<evidence type="ECO:0000256" key="2">
    <source>
        <dbReference type="ARBA" id="ARBA00022840"/>
    </source>
</evidence>
<evidence type="ECO:0000259" key="3">
    <source>
        <dbReference type="PROSITE" id="PS50893"/>
    </source>
</evidence>
<protein>
    <submittedName>
        <fullName evidence="4">ABC transporter ATP-binding protein</fullName>
    </submittedName>
</protein>
<feature type="domain" description="ABC transporter" evidence="3">
    <location>
        <begin position="6"/>
        <end position="235"/>
    </location>
</feature>
<keyword evidence="1" id="KW-0547">Nucleotide-binding</keyword>
<sequence length="247" mass="28356">MPAISLRVQDLHKKMKKVQALKGLTMDFSANQLHGIIGPEGAGKTTLLRHLMGLLSPDQGKVEYYQDDLLISFSEVRTRCAYMPQTQSLYGDLSIHEHLEFFRTLYRLSDQEYQERRARLLEITRLEEFKDRVASQLSGGMYKKLGLMCAMLAAPKLMLLDEPTNGVDPLSRRDFWELLNQLKEEGITILVTTSYMDEALKCENVHLLFDGQSLMEGSPLEILKAQKCRNFDEVFLRYDSSLEAEKL</sequence>